<name>A0ABX5P754_9PROT</name>
<proteinExistence type="predicted"/>
<accession>A0ABX5P754</accession>
<evidence type="ECO:0000313" key="3">
    <source>
        <dbReference type="EMBL" id="PYD49266.1"/>
    </source>
</evidence>
<evidence type="ECO:0008006" key="5">
    <source>
        <dbReference type="Google" id="ProtNLM"/>
    </source>
</evidence>
<feature type="chain" id="PRO_5047426917" description="Lipoprotein" evidence="2">
    <location>
        <begin position="24"/>
        <end position="143"/>
    </location>
</feature>
<feature type="region of interest" description="Disordered" evidence="1">
    <location>
        <begin position="65"/>
        <end position="143"/>
    </location>
</feature>
<evidence type="ECO:0000256" key="2">
    <source>
        <dbReference type="SAM" id="SignalP"/>
    </source>
</evidence>
<feature type="compositionally biased region" description="Basic and acidic residues" evidence="1">
    <location>
        <begin position="94"/>
        <end position="132"/>
    </location>
</feature>
<sequence>MVSIGAIAAIATVLSACATAARAQAWGNPGWPGAVSSPMAGIMHQQSQSGAGAWGDTLSHMRAQRDGARASWAAGAAADRAARADMNRPAPELEDPHATGAERRTEEGGPVQRGEDPYARDWSHFEREEARVRQQMQAGRPAP</sequence>
<comment type="caution">
    <text evidence="3">The sequence shown here is derived from an EMBL/GenBank/DDBJ whole genome shotgun (WGS) entry which is preliminary data.</text>
</comment>
<dbReference type="EMBL" id="PRCW01000004">
    <property type="protein sequence ID" value="PYD49266.1"/>
    <property type="molecule type" value="Genomic_DNA"/>
</dbReference>
<organism evidence="3 4">
    <name type="scientific">Novacetimonas pomaceti</name>
    <dbReference type="NCBI Taxonomy" id="2021998"/>
    <lineage>
        <taxon>Bacteria</taxon>
        <taxon>Pseudomonadati</taxon>
        <taxon>Pseudomonadota</taxon>
        <taxon>Alphaproteobacteria</taxon>
        <taxon>Acetobacterales</taxon>
        <taxon>Acetobacteraceae</taxon>
        <taxon>Novacetimonas</taxon>
    </lineage>
</organism>
<evidence type="ECO:0000256" key="1">
    <source>
        <dbReference type="SAM" id="MobiDB-lite"/>
    </source>
</evidence>
<keyword evidence="4" id="KW-1185">Reference proteome</keyword>
<gene>
    <name evidence="3" type="ORF">C3920_00590</name>
</gene>
<feature type="compositionally biased region" description="Low complexity" evidence="1">
    <location>
        <begin position="69"/>
        <end position="79"/>
    </location>
</feature>
<feature type="signal peptide" evidence="2">
    <location>
        <begin position="1"/>
        <end position="23"/>
    </location>
</feature>
<dbReference type="Proteomes" id="UP000248116">
    <property type="component" value="Unassembled WGS sequence"/>
</dbReference>
<reference evidence="3 4" key="1">
    <citation type="submission" date="2018-02" db="EMBL/GenBank/DDBJ databases">
        <authorList>
            <person name="Skraban J."/>
            <person name="Trcek J."/>
        </authorList>
    </citation>
    <scope>NUCLEOTIDE SEQUENCE [LARGE SCALE GENOMIC DNA]</scope>
    <source>
        <strain evidence="3 4">AV446</strain>
    </source>
</reference>
<protein>
    <recommendedName>
        <fullName evidence="5">Lipoprotein</fullName>
    </recommendedName>
</protein>
<keyword evidence="2" id="KW-0732">Signal</keyword>
<evidence type="ECO:0000313" key="4">
    <source>
        <dbReference type="Proteomes" id="UP000248116"/>
    </source>
</evidence>